<keyword evidence="8" id="KW-1185">Reference proteome</keyword>
<evidence type="ECO:0000256" key="1">
    <source>
        <dbReference type="ARBA" id="ARBA00004141"/>
    </source>
</evidence>
<keyword evidence="6" id="KW-0472">Membrane</keyword>
<protein>
    <submittedName>
        <fullName evidence="7">Polyprenyl glycosylphosphotransferase</fullName>
    </submittedName>
</protein>
<reference evidence="7 8" key="1">
    <citation type="submission" date="2017-02" db="EMBL/GenBank/DDBJ databases">
        <title>The new phylogeny of genus Mycobacterium.</title>
        <authorList>
            <person name="Tortoli E."/>
            <person name="Trovato A."/>
            <person name="Cirillo D.M."/>
        </authorList>
    </citation>
    <scope>NUCLEOTIDE SEQUENCE [LARGE SCALE GENOMIC DNA]</scope>
    <source>
        <strain evidence="7 8">DSM 44471</strain>
    </source>
</reference>
<evidence type="ECO:0000256" key="5">
    <source>
        <dbReference type="ARBA" id="ARBA00022989"/>
    </source>
</evidence>
<keyword evidence="5" id="KW-1133">Transmembrane helix</keyword>
<dbReference type="GO" id="GO:0016780">
    <property type="term" value="F:phosphotransferase activity, for other substituted phosphate groups"/>
    <property type="evidence" value="ECO:0007669"/>
    <property type="project" value="TreeGrafter"/>
</dbReference>
<dbReference type="Proteomes" id="UP000192566">
    <property type="component" value="Unassembled WGS sequence"/>
</dbReference>
<name>A0A1X0DQE6_MYCHE</name>
<evidence type="ECO:0000256" key="3">
    <source>
        <dbReference type="ARBA" id="ARBA00022679"/>
    </source>
</evidence>
<dbReference type="PANTHER" id="PTHR30576">
    <property type="entry name" value="COLANIC BIOSYNTHESIS UDP-GLUCOSE LIPID CARRIER TRANSFERASE"/>
    <property type="match status" value="1"/>
</dbReference>
<dbReference type="EMBL" id="MVHR01000009">
    <property type="protein sequence ID" value="ORA74631.1"/>
    <property type="molecule type" value="Genomic_DNA"/>
</dbReference>
<dbReference type="STRING" id="53376.BST25_08635"/>
<keyword evidence="4" id="KW-0812">Transmembrane</keyword>
<dbReference type="Pfam" id="PF02397">
    <property type="entry name" value="Bac_transf"/>
    <property type="match status" value="1"/>
</dbReference>
<evidence type="ECO:0000313" key="7">
    <source>
        <dbReference type="EMBL" id="ORA74631.1"/>
    </source>
</evidence>
<dbReference type="PANTHER" id="PTHR30576:SF10">
    <property type="entry name" value="SLL5057 PROTEIN"/>
    <property type="match status" value="1"/>
</dbReference>
<dbReference type="InterPro" id="IPR003362">
    <property type="entry name" value="Bact_transf"/>
</dbReference>
<dbReference type="AlphaFoldDB" id="A0A1X0DQE6"/>
<evidence type="ECO:0000256" key="6">
    <source>
        <dbReference type="ARBA" id="ARBA00023136"/>
    </source>
</evidence>
<organism evidence="7 8">
    <name type="scientific">Mycobacterium heidelbergense</name>
    <dbReference type="NCBI Taxonomy" id="53376"/>
    <lineage>
        <taxon>Bacteria</taxon>
        <taxon>Bacillati</taxon>
        <taxon>Actinomycetota</taxon>
        <taxon>Actinomycetes</taxon>
        <taxon>Mycobacteriales</taxon>
        <taxon>Mycobacteriaceae</taxon>
        <taxon>Mycobacterium</taxon>
        <taxon>Mycobacterium simiae complex</taxon>
    </lineage>
</organism>
<dbReference type="Pfam" id="PF13727">
    <property type="entry name" value="CoA_binding_3"/>
    <property type="match status" value="1"/>
</dbReference>
<proteinExistence type="inferred from homology"/>
<dbReference type="GO" id="GO:0016020">
    <property type="term" value="C:membrane"/>
    <property type="evidence" value="ECO:0007669"/>
    <property type="project" value="UniProtKB-SubCell"/>
</dbReference>
<gene>
    <name evidence="7" type="ORF">BST25_08635</name>
</gene>
<dbReference type="InterPro" id="IPR017475">
    <property type="entry name" value="EPS_sugar_tfrase"/>
</dbReference>
<accession>A0A1X0DQE6</accession>
<keyword evidence="3 7" id="KW-0808">Transferase</keyword>
<dbReference type="NCBIfam" id="TIGR03025">
    <property type="entry name" value="EPS_sugtrans"/>
    <property type="match status" value="1"/>
</dbReference>
<evidence type="ECO:0000256" key="2">
    <source>
        <dbReference type="ARBA" id="ARBA00006464"/>
    </source>
</evidence>
<comment type="subcellular location">
    <subcellularLocation>
        <location evidence="1">Membrane</location>
        <topology evidence="1">Multi-pass membrane protein</topology>
    </subcellularLocation>
</comment>
<evidence type="ECO:0000256" key="4">
    <source>
        <dbReference type="ARBA" id="ARBA00022692"/>
    </source>
</evidence>
<comment type="similarity">
    <text evidence="2">Belongs to the bacterial sugar transferase family.</text>
</comment>
<sequence length="490" mass="54073">MGTVTTADDLRPRARWETIYAPRLLTTDIVVIAGAVFLAQFIRFGGPLHEGGAAKSLTAFSVLFTLLWMFALSMFRTRSPRVIGSGIDEYRQVVSASFWTFGVIAIVALLLKLEITRGYLAVAFPLGTLGLLLGRHFWNRQLARERAQGRCQTSVLAIGDKQAVSVLARELMREPANGYRIVGVGVPGYGAPKGEAIVVNGDAIPILGDEVAALGAIEEYGADTVAITGTEHFGVDGIRRLVWQLEAMDVDLVVSPGVIDIAGQRLTMRPVSGYPLIHVEKPQYEGANRFQKRTFDFFFALAALVATAPILVCAAIAIKLSSRGPVFYVADRLGLDRKPFRMLKLRTMVEDADAQLYMLAVGHESPGAVLFKMRDDPRITPVGRVLRRYSIDELPQFINVLKNDMSVVGPRPWLPLQRPLQQQDVETYARRRLLVKPGVTGAWQVSGRSDLSWEDSVRIDLSYVENWSMAGDLVIILKTIKAVFSRQGAY</sequence>
<evidence type="ECO:0000313" key="8">
    <source>
        <dbReference type="Proteomes" id="UP000192566"/>
    </source>
</evidence>
<dbReference type="RefSeq" id="WP_083073600.1">
    <property type="nucleotide sequence ID" value="NZ_AP022615.1"/>
</dbReference>
<comment type="caution">
    <text evidence="7">The sequence shown here is derived from an EMBL/GenBank/DDBJ whole genome shotgun (WGS) entry which is preliminary data.</text>
</comment>
<dbReference type="OrthoDB" id="9808602at2"/>